<reference evidence="3 4" key="1">
    <citation type="submission" date="2022-06" db="EMBL/GenBank/DDBJ databases">
        <title>Roseomonas CN29.</title>
        <authorList>
            <person name="Cheng Y."/>
            <person name="He X."/>
        </authorList>
    </citation>
    <scope>NUCLEOTIDE SEQUENCE [LARGE SCALE GENOMIC DNA]</scope>
    <source>
        <strain evidence="3 4">CN29</strain>
    </source>
</reference>
<protein>
    <submittedName>
        <fullName evidence="3">Relaxase/mobilization nuclease domain-containing protein</fullName>
    </submittedName>
</protein>
<accession>A0ABT1X3U3</accession>
<dbReference type="RefSeq" id="WP_257715518.1">
    <property type="nucleotide sequence ID" value="NZ_JANJOU010000003.1"/>
</dbReference>
<evidence type="ECO:0000313" key="4">
    <source>
        <dbReference type="Proteomes" id="UP001524642"/>
    </source>
</evidence>
<keyword evidence="4" id="KW-1185">Reference proteome</keyword>
<sequence>MILKASQRGGGQDLAAHLMRTDDNEHVRLHELRGFLSEDLRGAFKEAEAISRGTRCRQYLFSLSLSPPEQERVSPEAFEAAIDRIEDRLGLEGQPRAIVFHEKEGRQHAHCVWSRIDAGTMTACQLSFFKKKLMAVSRDLYLEHGWTMPKGIESAGSRDPTNFSLAEWQQAKRQGVDPRWIKETLQQAWGASDNAKAFGRAVEERGFFLAKGDKRSFVVLDFNGEVYSLPRQLGLKTKEVAARLGDGADLASVEATQKLIGERMTPAIRRHVEESRSRFLKRSGALGQQKAELTQAHRNARTALDQRLEAEWRAETKVRQERVPKGLRGLWHRITGKYQEVRAQNEAEALRSQERQARERQALIDAQREQRAALQEKFKALRQEQARQLLELRKDVGRFLSFTKQRDRAAEQQRDLGSSRGLRLER</sequence>
<feature type="domain" description="MobA/VirD2-like nuclease" evidence="2">
    <location>
        <begin position="24"/>
        <end position="146"/>
    </location>
</feature>
<dbReference type="Proteomes" id="UP001524642">
    <property type="component" value="Unassembled WGS sequence"/>
</dbReference>
<keyword evidence="1" id="KW-0175">Coiled coil</keyword>
<dbReference type="Pfam" id="PF03432">
    <property type="entry name" value="Relaxase"/>
    <property type="match status" value="1"/>
</dbReference>
<evidence type="ECO:0000259" key="2">
    <source>
        <dbReference type="Pfam" id="PF03432"/>
    </source>
</evidence>
<dbReference type="EMBL" id="JANJOU010000003">
    <property type="protein sequence ID" value="MCR0981857.1"/>
    <property type="molecule type" value="Genomic_DNA"/>
</dbReference>
<dbReference type="InterPro" id="IPR005094">
    <property type="entry name" value="Endonuclease_MobA/VirD2"/>
</dbReference>
<organism evidence="3 4">
    <name type="scientific">Roseomonas populi</name>
    <dbReference type="NCBI Taxonomy" id="3121582"/>
    <lineage>
        <taxon>Bacteria</taxon>
        <taxon>Pseudomonadati</taxon>
        <taxon>Pseudomonadota</taxon>
        <taxon>Alphaproteobacteria</taxon>
        <taxon>Acetobacterales</taxon>
        <taxon>Roseomonadaceae</taxon>
        <taxon>Roseomonas</taxon>
    </lineage>
</organism>
<comment type="caution">
    <text evidence="3">The sequence shown here is derived from an EMBL/GenBank/DDBJ whole genome shotgun (WGS) entry which is preliminary data.</text>
</comment>
<gene>
    <name evidence="3" type="ORF">NRP21_07330</name>
</gene>
<feature type="coiled-coil region" evidence="1">
    <location>
        <begin position="340"/>
        <end position="391"/>
    </location>
</feature>
<name>A0ABT1X3U3_9PROT</name>
<evidence type="ECO:0000313" key="3">
    <source>
        <dbReference type="EMBL" id="MCR0981857.1"/>
    </source>
</evidence>
<proteinExistence type="predicted"/>
<evidence type="ECO:0000256" key="1">
    <source>
        <dbReference type="SAM" id="Coils"/>
    </source>
</evidence>